<dbReference type="EMBL" id="CP052909">
    <property type="protein sequence ID" value="QNJ98270.1"/>
    <property type="molecule type" value="Genomic_DNA"/>
</dbReference>
<keyword evidence="1" id="KW-0732">Signal</keyword>
<reference evidence="2 3" key="1">
    <citation type="submission" date="2020-04" db="EMBL/GenBank/DDBJ databases">
        <title>Genome sequence of Altibacter aquimarinus strain ALE3EI.</title>
        <authorList>
            <person name="Oh H.-M."/>
            <person name="Jang D."/>
        </authorList>
    </citation>
    <scope>NUCLEOTIDE SEQUENCE [LARGE SCALE GENOMIC DNA]</scope>
    <source>
        <strain evidence="2 3">ALE3EI</strain>
    </source>
</reference>
<evidence type="ECO:0000256" key="1">
    <source>
        <dbReference type="SAM" id="SignalP"/>
    </source>
</evidence>
<feature type="signal peptide" evidence="1">
    <location>
        <begin position="1"/>
        <end position="20"/>
    </location>
</feature>
<name>A0A7G8PVA4_9FLAO</name>
<sequence>MKNTTTFFALFLLAALSVSAQVGIGTTDPQEILHISGNDSTIRIDGLNSENNNKNMGGDSSYNVMVDANGNLKLAEVSGELSSESSVATPVIIQTTANSGLNSSEVYKKNFTLTERALVVITYYISVDFKSYDGTTNIADGRAKIAHNYFYLGDGTTPDTSKAYGMTSSVYSNSNCDTATGFVYNSRSTTISLEPGTYSIHLNGAVYGGNLVSDAAFRATFGDIDRLDIQAIYL</sequence>
<dbReference type="RefSeq" id="WP_186987876.1">
    <property type="nucleotide sequence ID" value="NZ_CP052909.1"/>
</dbReference>
<dbReference type="Proteomes" id="UP000515514">
    <property type="component" value="Chromosome"/>
</dbReference>
<proteinExistence type="predicted"/>
<evidence type="ECO:0000313" key="3">
    <source>
        <dbReference type="Proteomes" id="UP000515514"/>
    </source>
</evidence>
<dbReference type="AlphaFoldDB" id="A0A7G8PVA4"/>
<gene>
    <name evidence="2" type="ORF">ALE3EI_1719</name>
</gene>
<accession>A0A7G8PVA4</accession>
<protein>
    <submittedName>
        <fullName evidence="2">Uncharacterized protein</fullName>
    </submittedName>
</protein>
<dbReference type="KEGG" id="alti:ALE3EI_1719"/>
<organism evidence="2 3">
    <name type="scientific">Constantimarinum furrinae</name>
    <dbReference type="NCBI Taxonomy" id="2562285"/>
    <lineage>
        <taxon>Bacteria</taxon>
        <taxon>Pseudomonadati</taxon>
        <taxon>Bacteroidota</taxon>
        <taxon>Flavobacteriia</taxon>
        <taxon>Flavobacteriales</taxon>
        <taxon>Flavobacteriaceae</taxon>
        <taxon>Altibacter/Constantimarinum group</taxon>
        <taxon>Constantimarinum</taxon>
    </lineage>
</organism>
<keyword evidence="3" id="KW-1185">Reference proteome</keyword>
<evidence type="ECO:0000313" key="2">
    <source>
        <dbReference type="EMBL" id="QNJ98270.1"/>
    </source>
</evidence>
<feature type="chain" id="PRO_5028917379" evidence="1">
    <location>
        <begin position="21"/>
        <end position="234"/>
    </location>
</feature>